<evidence type="ECO:0000256" key="1">
    <source>
        <dbReference type="ARBA" id="ARBA00004651"/>
    </source>
</evidence>
<keyword evidence="4 6" id="KW-1133">Transmembrane helix</keyword>
<comment type="caution">
    <text evidence="8">The sequence shown here is derived from an EMBL/GenBank/DDBJ whole genome shotgun (WGS) entry which is preliminary data.</text>
</comment>
<dbReference type="EMBL" id="JACHWR010000001">
    <property type="protein sequence ID" value="MBB3042298.1"/>
    <property type="molecule type" value="Genomic_DNA"/>
</dbReference>
<dbReference type="PANTHER" id="PTHR34187">
    <property type="entry name" value="FGR18P"/>
    <property type="match status" value="1"/>
</dbReference>
<accession>A0A7W4VVJ6</accession>
<dbReference type="Pfam" id="PF02656">
    <property type="entry name" value="DUF202"/>
    <property type="match status" value="1"/>
</dbReference>
<feature type="transmembrane region" description="Helical" evidence="6">
    <location>
        <begin position="37"/>
        <end position="54"/>
    </location>
</feature>
<feature type="transmembrane region" description="Helical" evidence="6">
    <location>
        <begin position="98"/>
        <end position="121"/>
    </location>
</feature>
<keyword evidence="5 6" id="KW-0472">Membrane</keyword>
<proteinExistence type="predicted"/>
<feature type="domain" description="DUF202" evidence="7">
    <location>
        <begin position="28"/>
        <end position="91"/>
    </location>
</feature>
<dbReference type="GO" id="GO:0005886">
    <property type="term" value="C:plasma membrane"/>
    <property type="evidence" value="ECO:0007669"/>
    <property type="project" value="UniProtKB-SubCell"/>
</dbReference>
<reference evidence="8 9" key="1">
    <citation type="submission" date="2020-08" db="EMBL/GenBank/DDBJ databases">
        <title>Sequencing the genomes of 1000 actinobacteria strains.</title>
        <authorList>
            <person name="Klenk H.-P."/>
        </authorList>
    </citation>
    <scope>NUCLEOTIDE SEQUENCE [LARGE SCALE GENOMIC DNA]</scope>
    <source>
        <strain evidence="8 9">DSM 105498</strain>
    </source>
</reference>
<evidence type="ECO:0000256" key="4">
    <source>
        <dbReference type="ARBA" id="ARBA00022989"/>
    </source>
</evidence>
<sequence>MGTMMRRVEEVERRPRWVYGSGGEPDPRFTLANERTFLAWIRTAIAVSALGYALRSLAGGQLDAAIGRVLLALASVACLVGWLRWARAERALRLERGLPAPMGATAIAILLAAGLVVLAIGEWH</sequence>
<dbReference type="PANTHER" id="PTHR34187:SF2">
    <property type="entry name" value="DUF202 DOMAIN-CONTAINING PROTEIN"/>
    <property type="match status" value="1"/>
</dbReference>
<keyword evidence="2" id="KW-1003">Cell membrane</keyword>
<keyword evidence="9" id="KW-1185">Reference proteome</keyword>
<gene>
    <name evidence="8" type="ORF">FHU40_002099</name>
</gene>
<dbReference type="InterPro" id="IPR003807">
    <property type="entry name" value="DUF202"/>
</dbReference>
<dbReference type="AlphaFoldDB" id="A0A7W4VVJ6"/>
<evidence type="ECO:0000256" key="3">
    <source>
        <dbReference type="ARBA" id="ARBA00022692"/>
    </source>
</evidence>
<comment type="subcellular location">
    <subcellularLocation>
        <location evidence="1">Cell membrane</location>
        <topology evidence="1">Multi-pass membrane protein</topology>
    </subcellularLocation>
</comment>
<keyword evidence="3 6" id="KW-0812">Transmembrane</keyword>
<evidence type="ECO:0000259" key="7">
    <source>
        <dbReference type="Pfam" id="PF02656"/>
    </source>
</evidence>
<evidence type="ECO:0000313" key="8">
    <source>
        <dbReference type="EMBL" id="MBB3042298.1"/>
    </source>
</evidence>
<name>A0A7W4VVJ6_9ACTN</name>
<dbReference type="Proteomes" id="UP000589626">
    <property type="component" value="Unassembled WGS sequence"/>
</dbReference>
<organism evidence="8 9">
    <name type="scientific">Nocardioides soli</name>
    <dbReference type="NCBI Taxonomy" id="1036020"/>
    <lineage>
        <taxon>Bacteria</taxon>
        <taxon>Bacillati</taxon>
        <taxon>Actinomycetota</taxon>
        <taxon>Actinomycetes</taxon>
        <taxon>Propionibacteriales</taxon>
        <taxon>Nocardioidaceae</taxon>
        <taxon>Nocardioides</taxon>
    </lineage>
</organism>
<protein>
    <submittedName>
        <fullName evidence="8">Putative membrane protein</fullName>
    </submittedName>
</protein>
<evidence type="ECO:0000313" key="9">
    <source>
        <dbReference type="Proteomes" id="UP000589626"/>
    </source>
</evidence>
<feature type="transmembrane region" description="Helical" evidence="6">
    <location>
        <begin position="66"/>
        <end position="86"/>
    </location>
</feature>
<evidence type="ECO:0000256" key="2">
    <source>
        <dbReference type="ARBA" id="ARBA00022475"/>
    </source>
</evidence>
<evidence type="ECO:0000256" key="5">
    <source>
        <dbReference type="ARBA" id="ARBA00023136"/>
    </source>
</evidence>
<dbReference type="InterPro" id="IPR052053">
    <property type="entry name" value="IM_YidH-like"/>
</dbReference>
<evidence type="ECO:0000256" key="6">
    <source>
        <dbReference type="SAM" id="Phobius"/>
    </source>
</evidence>